<organism evidence="1 2">
    <name type="scientific">Eruca vesicaria subsp. sativa</name>
    <name type="common">Garden rocket</name>
    <name type="synonym">Eruca sativa</name>
    <dbReference type="NCBI Taxonomy" id="29727"/>
    <lineage>
        <taxon>Eukaryota</taxon>
        <taxon>Viridiplantae</taxon>
        <taxon>Streptophyta</taxon>
        <taxon>Embryophyta</taxon>
        <taxon>Tracheophyta</taxon>
        <taxon>Spermatophyta</taxon>
        <taxon>Magnoliopsida</taxon>
        <taxon>eudicotyledons</taxon>
        <taxon>Gunneridae</taxon>
        <taxon>Pentapetalae</taxon>
        <taxon>rosids</taxon>
        <taxon>malvids</taxon>
        <taxon>Brassicales</taxon>
        <taxon>Brassicaceae</taxon>
        <taxon>Brassiceae</taxon>
        <taxon>Eruca</taxon>
    </lineage>
</organism>
<protein>
    <submittedName>
        <fullName evidence="1">Uncharacterized protein</fullName>
    </submittedName>
</protein>
<proteinExistence type="predicted"/>
<name>A0ABC8L1Y0_ERUVS</name>
<dbReference type="EMBL" id="CAKOAT010326377">
    <property type="protein sequence ID" value="CAH8362222.1"/>
    <property type="molecule type" value="Genomic_DNA"/>
</dbReference>
<accession>A0ABC8L1Y0</accession>
<keyword evidence="2" id="KW-1185">Reference proteome</keyword>
<evidence type="ECO:0000313" key="2">
    <source>
        <dbReference type="Proteomes" id="UP001642260"/>
    </source>
</evidence>
<dbReference type="Proteomes" id="UP001642260">
    <property type="component" value="Unassembled WGS sequence"/>
</dbReference>
<dbReference type="AlphaFoldDB" id="A0ABC8L1Y0"/>
<feature type="non-terminal residue" evidence="1">
    <location>
        <position position="71"/>
    </location>
</feature>
<gene>
    <name evidence="1" type="ORF">ERUC_LOCUS27978</name>
</gene>
<comment type="caution">
    <text evidence="1">The sequence shown here is derived from an EMBL/GenBank/DDBJ whole genome shotgun (WGS) entry which is preliminary data.</text>
</comment>
<evidence type="ECO:0000313" key="1">
    <source>
        <dbReference type="EMBL" id="CAH8362222.1"/>
    </source>
</evidence>
<reference evidence="1 2" key="1">
    <citation type="submission" date="2022-03" db="EMBL/GenBank/DDBJ databases">
        <authorList>
            <person name="Macdonald S."/>
            <person name="Ahmed S."/>
            <person name="Newling K."/>
        </authorList>
    </citation>
    <scope>NUCLEOTIDE SEQUENCE [LARGE SCALE GENOMIC DNA]</scope>
</reference>
<sequence length="71" mass="8182">MTIPSSENLLSMASNRELKMKDPAKHVEEVLVEKLAANIYVLNKLEKVYGRIKEKENLEEELILAQERLAE</sequence>